<evidence type="ECO:0000313" key="2">
    <source>
        <dbReference type="Proteomes" id="UP000831701"/>
    </source>
</evidence>
<comment type="caution">
    <text evidence="1">The sequence shown here is derived from an EMBL/GenBank/DDBJ whole genome shotgun (WGS) entry which is preliminary data.</text>
</comment>
<feature type="non-terminal residue" evidence="1">
    <location>
        <position position="1"/>
    </location>
</feature>
<protein>
    <submittedName>
        <fullName evidence="1">Uncharacterized protein</fullName>
    </submittedName>
</protein>
<dbReference type="Proteomes" id="UP000831701">
    <property type="component" value="Chromosome 4"/>
</dbReference>
<proteinExistence type="predicted"/>
<keyword evidence="2" id="KW-1185">Reference proteome</keyword>
<organism evidence="1 2">
    <name type="scientific">Scortum barcoo</name>
    <name type="common">barcoo grunter</name>
    <dbReference type="NCBI Taxonomy" id="214431"/>
    <lineage>
        <taxon>Eukaryota</taxon>
        <taxon>Metazoa</taxon>
        <taxon>Chordata</taxon>
        <taxon>Craniata</taxon>
        <taxon>Vertebrata</taxon>
        <taxon>Euteleostomi</taxon>
        <taxon>Actinopterygii</taxon>
        <taxon>Neopterygii</taxon>
        <taxon>Teleostei</taxon>
        <taxon>Neoteleostei</taxon>
        <taxon>Acanthomorphata</taxon>
        <taxon>Eupercaria</taxon>
        <taxon>Centrarchiformes</taxon>
        <taxon>Terapontoidei</taxon>
        <taxon>Terapontidae</taxon>
        <taxon>Scortum</taxon>
    </lineage>
</organism>
<name>A0ACB8X0U7_9TELE</name>
<dbReference type="EMBL" id="CM041534">
    <property type="protein sequence ID" value="KAI3373389.1"/>
    <property type="molecule type" value="Genomic_DNA"/>
</dbReference>
<sequence length="138" mass="14959">TRVPCLEVYRGPALEPSLGRWLAGERLVGLTSTHSAGSGTKILESSWAFFYAGVAPGWGCVLTVFCCYAPNSRSEYPPFLGSLGWVLDSAPTGDHRPCLLDFNAHVGNDNMTWRGVIGRNGLPDQNSRKWCSVIGLLC</sequence>
<reference evidence="1" key="1">
    <citation type="submission" date="2022-04" db="EMBL/GenBank/DDBJ databases">
        <title>Jade perch genome.</title>
        <authorList>
            <person name="Chao B."/>
        </authorList>
    </citation>
    <scope>NUCLEOTIDE SEQUENCE</scope>
    <source>
        <strain evidence="1">CB-2022</strain>
    </source>
</reference>
<gene>
    <name evidence="1" type="ORF">L3Q82_021940</name>
</gene>
<accession>A0ACB8X0U7</accession>
<evidence type="ECO:0000313" key="1">
    <source>
        <dbReference type="EMBL" id="KAI3373389.1"/>
    </source>
</evidence>